<dbReference type="Gene3D" id="2.40.10.170">
    <property type="match status" value="1"/>
</dbReference>
<evidence type="ECO:0000256" key="2">
    <source>
        <dbReference type="ARBA" id="ARBA00022741"/>
    </source>
</evidence>
<dbReference type="Pfam" id="PF00271">
    <property type="entry name" value="Helicase_C"/>
    <property type="match status" value="1"/>
</dbReference>
<dbReference type="Gene3D" id="3.40.50.11180">
    <property type="match status" value="1"/>
</dbReference>
<dbReference type="SMART" id="SM00487">
    <property type="entry name" value="DEXDc"/>
    <property type="match status" value="1"/>
</dbReference>
<protein>
    <recommendedName>
        <fullName evidence="9">Transcription-repair-coupling factor</fullName>
        <shortName evidence="9">TRCF</shortName>
        <ecNumber evidence="9">3.6.4.-</ecNumber>
    </recommendedName>
</protein>
<comment type="function">
    <text evidence="9">Couples transcription and DNA repair by recognizing RNA polymerase (RNAP) stalled at DNA lesions. Mediates ATP-dependent release of RNAP and its truncated transcript from the DNA, and recruitment of nucleotide excision repair machinery to the damaged site.</text>
</comment>
<dbReference type="PROSITE" id="PS51194">
    <property type="entry name" value="HELICASE_CTER"/>
    <property type="match status" value="1"/>
</dbReference>
<dbReference type="SMART" id="SM00490">
    <property type="entry name" value="HELICc"/>
    <property type="match status" value="1"/>
</dbReference>
<dbReference type="EMBL" id="JACTVA010000001">
    <property type="protein sequence ID" value="MBC9205350.1"/>
    <property type="molecule type" value="Genomic_DNA"/>
</dbReference>
<evidence type="ECO:0000259" key="10">
    <source>
        <dbReference type="PROSITE" id="PS51192"/>
    </source>
</evidence>
<dbReference type="Pfam" id="PF02559">
    <property type="entry name" value="CarD_TRCF_RID"/>
    <property type="match status" value="1"/>
</dbReference>
<evidence type="ECO:0000256" key="7">
    <source>
        <dbReference type="ARBA" id="ARBA00023125"/>
    </source>
</evidence>
<keyword evidence="5 12" id="KW-0347">Helicase</keyword>
<dbReference type="SMART" id="SM01058">
    <property type="entry name" value="CarD_TRCF"/>
    <property type="match status" value="1"/>
</dbReference>
<evidence type="ECO:0000256" key="9">
    <source>
        <dbReference type="HAMAP-Rule" id="MF_00969"/>
    </source>
</evidence>
<accession>A0ABR7RFQ1</accession>
<keyword evidence="3 9" id="KW-0227">DNA damage</keyword>
<dbReference type="InterPro" id="IPR001650">
    <property type="entry name" value="Helicase_C-like"/>
</dbReference>
<dbReference type="PANTHER" id="PTHR47964">
    <property type="entry name" value="ATP-DEPENDENT DNA HELICASE HOMOLOG RECG, CHLOROPLASTIC"/>
    <property type="match status" value="1"/>
</dbReference>
<dbReference type="InterPro" id="IPR004576">
    <property type="entry name" value="Mfd"/>
</dbReference>
<dbReference type="Gene3D" id="3.90.1150.50">
    <property type="entry name" value="Transcription-repair-coupling factor, D7 domain"/>
    <property type="match status" value="1"/>
</dbReference>
<evidence type="ECO:0000256" key="3">
    <source>
        <dbReference type="ARBA" id="ARBA00022763"/>
    </source>
</evidence>
<dbReference type="Gene3D" id="3.40.50.300">
    <property type="entry name" value="P-loop containing nucleotide triphosphate hydrolases"/>
    <property type="match status" value="2"/>
</dbReference>
<keyword evidence="8 9" id="KW-0234">DNA repair</keyword>
<organism evidence="12 13">
    <name type="scientific">Teichococcus aerophilus</name>
    <dbReference type="NCBI Taxonomy" id="1224513"/>
    <lineage>
        <taxon>Bacteria</taxon>
        <taxon>Pseudomonadati</taxon>
        <taxon>Pseudomonadota</taxon>
        <taxon>Alphaproteobacteria</taxon>
        <taxon>Acetobacterales</taxon>
        <taxon>Roseomonadaceae</taxon>
        <taxon>Roseomonas</taxon>
    </lineage>
</organism>
<dbReference type="InterPro" id="IPR037235">
    <property type="entry name" value="TRCF-like_C_D7"/>
</dbReference>
<evidence type="ECO:0000256" key="6">
    <source>
        <dbReference type="ARBA" id="ARBA00022840"/>
    </source>
</evidence>
<dbReference type="Proteomes" id="UP000626026">
    <property type="component" value="Unassembled WGS sequence"/>
</dbReference>
<dbReference type="InterPro" id="IPR027417">
    <property type="entry name" value="P-loop_NTPase"/>
</dbReference>
<gene>
    <name evidence="9" type="primary">mfd</name>
    <name evidence="12" type="ORF">IBL26_00765</name>
</gene>
<dbReference type="InterPro" id="IPR036101">
    <property type="entry name" value="CarD-like/TRCF_RID_sf"/>
</dbReference>
<dbReference type="RefSeq" id="WP_187782522.1">
    <property type="nucleotide sequence ID" value="NZ_JACTVA010000001.1"/>
</dbReference>
<feature type="domain" description="Helicase C-terminal" evidence="11">
    <location>
        <begin position="754"/>
        <end position="908"/>
    </location>
</feature>
<dbReference type="InterPro" id="IPR003711">
    <property type="entry name" value="CarD-like/TRCF_RID"/>
</dbReference>
<proteinExistence type="inferred from homology"/>
<dbReference type="Pfam" id="PF00270">
    <property type="entry name" value="DEAD"/>
    <property type="match status" value="1"/>
</dbReference>
<dbReference type="SUPFAM" id="SSF141259">
    <property type="entry name" value="CarD-like"/>
    <property type="match status" value="1"/>
</dbReference>
<dbReference type="Pfam" id="PF17757">
    <property type="entry name" value="UvrB_inter"/>
    <property type="match status" value="1"/>
</dbReference>
<keyword evidence="1 9" id="KW-0963">Cytoplasm</keyword>
<dbReference type="EC" id="3.6.4.-" evidence="9"/>
<sequence length="1098" mass="117611">MTTALEPETLLAAWLTEQAFRHTTLLQVTRSEARASRLAEAAQALAPGLLVVQLPGWDCLPYDRTSPSRLVMGRRMAGLAAMAARDGRPCLVVASLAAATQRLPTSAAEDAQTAPRLHVGDAFEAEAIEQQLGRLGYVLDDRVDEPGEAALHGAVLDVYPPIDGARPCRIEHHDGRITAIRAYDPLTQRSLAEIDAVTLPPASELVWPPEAEGVHQQGIEHALPELRPMATLFELLPDAAVVLDAEVPALLPQRAADIADACRARAALAPVEDGAPPPSPPGAMYLDADGWAAALRGRAVTTLEEADEEPAGTLPPLRDAAEPEDAFLDLVEQHLVAGRRVALAGSPGRRRAALLALLAERLQREPAPLEDWAALLASPAGTLAVLPAALPRGLATEEAVVIAVDDVRRPRARLAATAGGTLPPIVGTGLQPGDAVIHLDHGLGMLRGVAPVTLDDTTLDCLELEYAGGARQLVPLDEMDRVWRYGAEAAGVTLDRLGSDAWDKRRAAVEAEITETAGALLRLAEAGGQRTAPVLRARGGAYDRFAAGFPHALTQDQAEAIDDVLADLASGHPMHRLVCGDVGFGKTEVALRAAAVAVLAGRQVAILAPTTVLVRQHLTTFRRRFAGLRVHGAPVRIEQLSRLSSPAEARAVKAGLKDGSVQIVIGTQALAAKGVGFRELGLVVIDEEQRFGTRQKAALHKLADGVHLLAMTATPIPRSLQAALVGLQTLSVIATPPGRRQPIRTTHLPFDELVLRQALAREHRRGGQSFVVCARIEDLPAMRDRIRRLLPRLQIIEAHGELPAAEVDTALVRFAEGEGDVLLSTNIVETGLDVPRANTMLVWRADRFGLGQLHQLRGRVGRGRVRGSIVLLTDPAQPPTPATLKRLKALEAFDRIGAGFAISARDMDLRGAGDLLGESQAGHMKLIGLDLYQHLMQRALQVARGDTPAEEWMPQLSIGVAAGIPREHVEDETLRVELHARLAAILRGGDTERLEDFAEEITDRFGPPPPLVENLLALARLRLRCRRLGVARLEVGPNGAAARFRGRPPAIRPPMEQREGRVLLKQPSQGAEALLATAEAMLTALAHGRRAVRAREYA</sequence>
<evidence type="ECO:0000313" key="13">
    <source>
        <dbReference type="Proteomes" id="UP000626026"/>
    </source>
</evidence>
<dbReference type="SUPFAM" id="SSF52540">
    <property type="entry name" value="P-loop containing nucleoside triphosphate hydrolases"/>
    <property type="match status" value="3"/>
</dbReference>
<dbReference type="InterPro" id="IPR047112">
    <property type="entry name" value="RecG/Mfd"/>
</dbReference>
<comment type="subcellular location">
    <subcellularLocation>
        <location evidence="9">Cytoplasm</location>
    </subcellularLocation>
</comment>
<keyword evidence="7 9" id="KW-0238">DNA-binding</keyword>
<reference evidence="12 13" key="1">
    <citation type="journal article" date="2013" name="Int. J. Syst. Evol. Microbiol.">
        <title>Roseomonas aerophila sp. nov., isolated from air.</title>
        <authorList>
            <person name="Kim S.J."/>
            <person name="Weon H.Y."/>
            <person name="Ahn J.H."/>
            <person name="Hong S.B."/>
            <person name="Seok S.J."/>
            <person name="Whang K.S."/>
            <person name="Kwon S.W."/>
        </authorList>
    </citation>
    <scope>NUCLEOTIDE SEQUENCE [LARGE SCALE GENOMIC DNA]</scope>
    <source>
        <strain evidence="12 13">NBRC 108923</strain>
    </source>
</reference>
<name>A0ABR7RFQ1_9PROT</name>
<keyword evidence="2 9" id="KW-0547">Nucleotide-binding</keyword>
<comment type="caution">
    <text evidence="12">The sequence shown here is derived from an EMBL/GenBank/DDBJ whole genome shotgun (WGS) entry which is preliminary data.</text>
</comment>
<dbReference type="PANTHER" id="PTHR47964:SF1">
    <property type="entry name" value="ATP-DEPENDENT DNA HELICASE HOMOLOG RECG, CHLOROPLASTIC"/>
    <property type="match status" value="1"/>
</dbReference>
<dbReference type="InterPro" id="IPR011545">
    <property type="entry name" value="DEAD/DEAH_box_helicase_dom"/>
</dbReference>
<dbReference type="PROSITE" id="PS51192">
    <property type="entry name" value="HELICASE_ATP_BIND_1"/>
    <property type="match status" value="1"/>
</dbReference>
<dbReference type="InterPro" id="IPR014001">
    <property type="entry name" value="Helicase_ATP-bd"/>
</dbReference>
<evidence type="ECO:0000256" key="4">
    <source>
        <dbReference type="ARBA" id="ARBA00022801"/>
    </source>
</evidence>
<dbReference type="GO" id="GO:0004386">
    <property type="term" value="F:helicase activity"/>
    <property type="evidence" value="ECO:0007669"/>
    <property type="project" value="UniProtKB-KW"/>
</dbReference>
<evidence type="ECO:0000313" key="12">
    <source>
        <dbReference type="EMBL" id="MBC9205350.1"/>
    </source>
</evidence>
<dbReference type="SMART" id="SM00982">
    <property type="entry name" value="TRCF"/>
    <property type="match status" value="1"/>
</dbReference>
<comment type="similarity">
    <text evidence="9">In the N-terminal section; belongs to the UvrB family.</text>
</comment>
<comment type="similarity">
    <text evidence="9">In the C-terminal section; belongs to the helicase family. RecG subfamily.</text>
</comment>
<dbReference type="InterPro" id="IPR041471">
    <property type="entry name" value="UvrB_inter"/>
</dbReference>
<keyword evidence="4 9" id="KW-0378">Hydrolase</keyword>
<dbReference type="HAMAP" id="MF_00969">
    <property type="entry name" value="TRCF"/>
    <property type="match status" value="1"/>
</dbReference>
<keyword evidence="13" id="KW-1185">Reference proteome</keyword>
<dbReference type="Pfam" id="PF03461">
    <property type="entry name" value="TRCF"/>
    <property type="match status" value="1"/>
</dbReference>
<evidence type="ECO:0000256" key="8">
    <source>
        <dbReference type="ARBA" id="ARBA00023204"/>
    </source>
</evidence>
<feature type="domain" description="Helicase ATP-binding" evidence="10">
    <location>
        <begin position="567"/>
        <end position="733"/>
    </location>
</feature>
<keyword evidence="6 9" id="KW-0067">ATP-binding</keyword>
<evidence type="ECO:0000256" key="1">
    <source>
        <dbReference type="ARBA" id="ARBA00022490"/>
    </source>
</evidence>
<evidence type="ECO:0000256" key="5">
    <source>
        <dbReference type="ARBA" id="ARBA00022806"/>
    </source>
</evidence>
<dbReference type="InterPro" id="IPR005118">
    <property type="entry name" value="TRCF_C"/>
</dbReference>
<dbReference type="SUPFAM" id="SSF143517">
    <property type="entry name" value="TRCF domain-like"/>
    <property type="match status" value="1"/>
</dbReference>
<evidence type="ECO:0000259" key="11">
    <source>
        <dbReference type="PROSITE" id="PS51194"/>
    </source>
</evidence>